<organism evidence="8">
    <name type="scientific">Cyprideis torosa</name>
    <dbReference type="NCBI Taxonomy" id="163714"/>
    <lineage>
        <taxon>Eukaryota</taxon>
        <taxon>Metazoa</taxon>
        <taxon>Ecdysozoa</taxon>
        <taxon>Arthropoda</taxon>
        <taxon>Crustacea</taxon>
        <taxon>Oligostraca</taxon>
        <taxon>Ostracoda</taxon>
        <taxon>Podocopa</taxon>
        <taxon>Podocopida</taxon>
        <taxon>Cytherocopina</taxon>
        <taxon>Cytheroidea</taxon>
        <taxon>Cytherideidae</taxon>
        <taxon>Cyprideis</taxon>
    </lineage>
</organism>
<evidence type="ECO:0000256" key="2">
    <source>
        <dbReference type="ARBA" id="ARBA00022692"/>
    </source>
</evidence>
<comment type="subcellular location">
    <subcellularLocation>
        <location evidence="1">Membrane</location>
        <topology evidence="1">Multi-pass membrane protein</topology>
    </subcellularLocation>
</comment>
<gene>
    <name evidence="8" type="ORF">CTOB1V02_LOCUS13611</name>
</gene>
<proteinExistence type="predicted"/>
<dbReference type="Gene3D" id="1.20.1070.10">
    <property type="entry name" value="Rhodopsin 7-helix transmembrane proteins"/>
    <property type="match status" value="1"/>
</dbReference>
<dbReference type="PANTHER" id="PTHR45620">
    <property type="entry name" value="PDF RECEPTOR-LIKE PROTEIN-RELATED"/>
    <property type="match status" value="1"/>
</dbReference>
<dbReference type="GO" id="GO:0008528">
    <property type="term" value="F:G protein-coupled peptide receptor activity"/>
    <property type="evidence" value="ECO:0007669"/>
    <property type="project" value="TreeGrafter"/>
</dbReference>
<dbReference type="AlphaFoldDB" id="A0A7R8ZVD3"/>
<dbReference type="InterPro" id="IPR000832">
    <property type="entry name" value="GPCR_2_secretin-like"/>
</dbReference>
<keyword evidence="7" id="KW-0732">Signal</keyword>
<protein>
    <submittedName>
        <fullName evidence="8">Uncharacterized protein</fullName>
    </submittedName>
</protein>
<evidence type="ECO:0000256" key="1">
    <source>
        <dbReference type="ARBA" id="ARBA00004141"/>
    </source>
</evidence>
<evidence type="ECO:0000256" key="4">
    <source>
        <dbReference type="ARBA" id="ARBA00023136"/>
    </source>
</evidence>
<feature type="region of interest" description="Disordered" evidence="5">
    <location>
        <begin position="114"/>
        <end position="190"/>
    </location>
</feature>
<name>A0A7R8ZVD3_9CRUS</name>
<dbReference type="PRINTS" id="PR00249">
    <property type="entry name" value="GPCRSECRETIN"/>
</dbReference>
<feature type="transmembrane region" description="Helical" evidence="6">
    <location>
        <begin position="38"/>
        <end position="59"/>
    </location>
</feature>
<dbReference type="PANTHER" id="PTHR45620:SF17">
    <property type="entry name" value="PDF RECEPTOR"/>
    <property type="match status" value="1"/>
</dbReference>
<reference evidence="8" key="1">
    <citation type="submission" date="2020-11" db="EMBL/GenBank/DDBJ databases">
        <authorList>
            <person name="Tran Van P."/>
        </authorList>
    </citation>
    <scope>NUCLEOTIDE SEQUENCE</scope>
</reference>
<dbReference type="EMBL" id="OB674692">
    <property type="protein sequence ID" value="CAD7235796.1"/>
    <property type="molecule type" value="Genomic_DNA"/>
</dbReference>
<keyword evidence="2 6" id="KW-0812">Transmembrane</keyword>
<dbReference type="GO" id="GO:0007188">
    <property type="term" value="P:adenylate cyclase-modulating G protein-coupled receptor signaling pathway"/>
    <property type="evidence" value="ECO:0007669"/>
    <property type="project" value="TreeGrafter"/>
</dbReference>
<feature type="non-terminal residue" evidence="8">
    <location>
        <position position="1"/>
    </location>
</feature>
<feature type="compositionally biased region" description="Polar residues" evidence="5">
    <location>
        <begin position="121"/>
        <end position="149"/>
    </location>
</feature>
<feature type="signal peptide" evidence="7">
    <location>
        <begin position="1"/>
        <end position="22"/>
    </location>
</feature>
<dbReference type="OrthoDB" id="6372691at2759"/>
<evidence type="ECO:0000256" key="7">
    <source>
        <dbReference type="SAM" id="SignalP"/>
    </source>
</evidence>
<sequence>RKSVRAAIVLLPLLGITNLAQSIPSQLGKSVVEFALWSFSSTFLSSFNGFFVAFLYCFCSKDVKLTVHNLWRRKITLLEARFRNRGQNHSSSAFEQEAVLFNVLQRTPSNKSYKNKIFKTGNRSQSSSQAPPVILNSLNNAGASAGPSNPRTPRCPRTPPLGSQSVNGLGRSLEGPKPRHIGGSVRTSSTYIHPNGLRVHYPAAFNGSAVSKV</sequence>
<dbReference type="InterPro" id="IPR050332">
    <property type="entry name" value="GPCR_2"/>
</dbReference>
<keyword evidence="4 6" id="KW-0472">Membrane</keyword>
<dbReference type="Pfam" id="PF00002">
    <property type="entry name" value="7tm_2"/>
    <property type="match status" value="1"/>
</dbReference>
<accession>A0A7R8ZVD3</accession>
<keyword evidence="3 6" id="KW-1133">Transmembrane helix</keyword>
<evidence type="ECO:0000256" key="5">
    <source>
        <dbReference type="SAM" id="MobiDB-lite"/>
    </source>
</evidence>
<evidence type="ECO:0000256" key="3">
    <source>
        <dbReference type="ARBA" id="ARBA00022989"/>
    </source>
</evidence>
<feature type="chain" id="PRO_5043669268" evidence="7">
    <location>
        <begin position="23"/>
        <end position="213"/>
    </location>
</feature>
<dbReference type="GO" id="GO:0005886">
    <property type="term" value="C:plasma membrane"/>
    <property type="evidence" value="ECO:0007669"/>
    <property type="project" value="TreeGrafter"/>
</dbReference>
<evidence type="ECO:0000313" key="8">
    <source>
        <dbReference type="EMBL" id="CAD7235796.1"/>
    </source>
</evidence>
<evidence type="ECO:0000256" key="6">
    <source>
        <dbReference type="SAM" id="Phobius"/>
    </source>
</evidence>